<feature type="region of interest" description="Disordered" evidence="1">
    <location>
        <begin position="1"/>
        <end position="24"/>
    </location>
</feature>
<accession>T0IWW6</accession>
<keyword evidence="3" id="KW-1185">Reference proteome</keyword>
<dbReference type="EMBL" id="ATDP01000077">
    <property type="protein sequence ID" value="EQB16315.1"/>
    <property type="molecule type" value="Genomic_DNA"/>
</dbReference>
<evidence type="ECO:0000256" key="1">
    <source>
        <dbReference type="SAM" id="MobiDB-lite"/>
    </source>
</evidence>
<dbReference type="PATRIC" id="fig|1331060.3.peg.1584"/>
<organism evidence="2 3">
    <name type="scientific">Sphingobium lactosutens DS20</name>
    <dbReference type="NCBI Taxonomy" id="1331060"/>
    <lineage>
        <taxon>Bacteria</taxon>
        <taxon>Pseudomonadati</taxon>
        <taxon>Pseudomonadota</taxon>
        <taxon>Alphaproteobacteria</taxon>
        <taxon>Sphingomonadales</taxon>
        <taxon>Sphingomonadaceae</taxon>
        <taxon>Sphingobium</taxon>
    </lineage>
</organism>
<evidence type="ECO:0000313" key="2">
    <source>
        <dbReference type="EMBL" id="EQB16315.1"/>
    </source>
</evidence>
<protein>
    <submittedName>
        <fullName evidence="2">Uncharacterized protein</fullName>
    </submittedName>
</protein>
<evidence type="ECO:0000313" key="3">
    <source>
        <dbReference type="Proteomes" id="UP000015531"/>
    </source>
</evidence>
<dbReference type="AlphaFoldDB" id="T0IWW6"/>
<name>T0IWW6_9SPHN</name>
<reference evidence="2 3" key="1">
    <citation type="journal article" date="2013" name="Genome Announc.">
        <title>Draft Genome Sequence of Sphingobium lactosutens Strain DS20T, Isolated from a Hexachlorocyclohexane Dumpsite.</title>
        <authorList>
            <person name="Kumar R."/>
            <person name="Dwivedi V."/>
            <person name="Negi V."/>
            <person name="Khurana J.P."/>
            <person name="Lal R."/>
        </authorList>
    </citation>
    <scope>NUCLEOTIDE SEQUENCE [LARGE SCALE GENOMIC DNA]</scope>
    <source>
        <strain evidence="2 3">DS20</strain>
    </source>
</reference>
<gene>
    <name evidence="2" type="ORF">RLDS_08340</name>
</gene>
<dbReference type="eggNOG" id="ENOG5030K9E">
    <property type="taxonomic scope" value="Bacteria"/>
</dbReference>
<proteinExistence type="predicted"/>
<dbReference type="Proteomes" id="UP000015531">
    <property type="component" value="Unassembled WGS sequence"/>
</dbReference>
<dbReference type="RefSeq" id="WP_021225472.1">
    <property type="nucleotide sequence ID" value="NZ_ATDP01000077.1"/>
</dbReference>
<sequence>MMQGEALGAQPIGDGGADRPGWSGPWGMGVRRGLGVRVDARAPAIRVAARMGSKIR</sequence>
<comment type="caution">
    <text evidence="2">The sequence shown here is derived from an EMBL/GenBank/DDBJ whole genome shotgun (WGS) entry which is preliminary data.</text>
</comment>